<dbReference type="PaxDb" id="10116-ENSRNOP00000047843"/>
<keyword evidence="4" id="KW-1185">Reference proteome</keyword>
<accession>Q6QI64</accession>
<proteinExistence type="evidence at transcript level"/>
<protein>
    <submittedName>
        <fullName evidence="2">LRRGT00144</fullName>
    </submittedName>
</protein>
<organism evidence="2">
    <name type="scientific">Rattus norvegicus</name>
    <name type="common">Rat</name>
    <dbReference type="NCBI Taxonomy" id="10116"/>
    <lineage>
        <taxon>Eukaryota</taxon>
        <taxon>Metazoa</taxon>
        <taxon>Chordata</taxon>
        <taxon>Craniata</taxon>
        <taxon>Vertebrata</taxon>
        <taxon>Euteleostomi</taxon>
        <taxon>Mammalia</taxon>
        <taxon>Eutheria</taxon>
        <taxon>Euarchontoglires</taxon>
        <taxon>Glires</taxon>
        <taxon>Rodentia</taxon>
        <taxon>Myomorpha</taxon>
        <taxon>Muroidea</taxon>
        <taxon>Muridae</taxon>
        <taxon>Murinae</taxon>
        <taxon>Rattus</taxon>
    </lineage>
</organism>
<dbReference type="Proteomes" id="UP000002494">
    <property type="component" value="Chromosome 13"/>
</dbReference>
<accession>A6IC81</accession>
<dbReference type="Bgee" id="ENSRNOG00000029418">
    <property type="expression patterns" value="Expressed in thymus and 19 other cell types or tissues"/>
</dbReference>
<evidence type="ECO:0000256" key="1">
    <source>
        <dbReference type="SAM" id="MobiDB-lite"/>
    </source>
</evidence>
<dbReference type="EMBL" id="AY539895">
    <property type="protein sequence ID" value="AAS66235.1"/>
    <property type="molecule type" value="mRNA"/>
</dbReference>
<dbReference type="HOGENOM" id="CLU_1209490_0_0_1"/>
<evidence type="ECO:0000313" key="4">
    <source>
        <dbReference type="Proteomes" id="UP000002494"/>
    </source>
</evidence>
<name>A6IC81_RAT</name>
<sequence>MGNRYTKRNPVGSEDKFYRGNLKGDCEFSLGGIVGTCNPSTGRLSTPRGLTGSGPYQVALFPAHAHSAYGPKAQSSRRGGYDGLHHHLLHLLALAARVQLFRVPKGRYPWANGGREKKETKQDSIVKVSFIGMNVTAFKAFRLRPSSWCCVSAGIDKRRSHRDREREGFLTGRPGKPASKEGGTYWDLRPVLGAMSVRASTEGALFISCDLTGLVANDILMEKSKHWSA</sequence>
<evidence type="ECO:0000313" key="2">
    <source>
        <dbReference type="EMBL" id="AAS66235.1"/>
    </source>
</evidence>
<dbReference type="AlphaFoldDB" id="A6IC81"/>
<dbReference type="Ensembl" id="ENSRNOT00000051824.3">
    <property type="protein sequence ID" value="ENSRNOP00000047843.1"/>
    <property type="gene ID" value="ENSRNOG00000029418.3"/>
</dbReference>
<dbReference type="UCSC" id="RGD:1561566">
    <property type="organism name" value="rat"/>
</dbReference>
<reference evidence="2" key="2">
    <citation type="submission" date="2004-02" db="EMBL/GenBank/DDBJ databases">
        <title>Liver regeneration after PH.</title>
        <authorList>
            <person name="Xu C.S."/>
            <person name="Zhang L."/>
            <person name="Chang C.F."/>
            <person name="Han H.P."/>
            <person name="Wang G.P."/>
            <person name="Chai L.Q."/>
            <person name="Yuan J.Y."/>
            <person name="Yang K.J."/>
            <person name="Zhao L.F."/>
            <person name="Ma H."/>
            <person name="Wang L."/>
            <person name="Wang S.F."/>
            <person name="Xing X.K."/>
            <person name="Shen G.M."/>
            <person name="Shi J.B."/>
            <person name="Rahman S."/>
            <person name="Wang Q.N."/>
            <person name="Zhang J.B."/>
        </authorList>
    </citation>
    <scope>NUCLEOTIDE SEQUENCE</scope>
</reference>
<reference evidence="3 4" key="1">
    <citation type="journal article" date="2004" name="Nature">
        <title>Genome sequence of the Brown Norway rat yields insights into mammalian evolution.</title>
        <authorList>
            <consortium name="Rat Genome Sequencing Project Consortium"/>
            <person name="Gibbs R.A."/>
            <person name="Weinstock G.M."/>
            <person name="Metzker M.L."/>
            <person name="Muzny D.M."/>
            <person name="Sodergren E.J."/>
            <person name="Scherer S."/>
            <person name="Scott G."/>
            <person name="Steffen D."/>
            <person name="Worley K.C."/>
            <person name="Burch P.E."/>
            <person name="Okwuonu G."/>
            <person name="Hines S."/>
            <person name="Lewis L."/>
            <person name="Deramo C."/>
            <person name="Delgado O."/>
            <person name="Dugan-Rocha S."/>
            <person name="Miner G."/>
            <person name="Morgan M."/>
            <person name="Hawes A."/>
            <person name="Gill R."/>
            <person name="Holt R.A."/>
            <person name="Adams M.D."/>
            <person name="Amanatides P.G."/>
            <person name="Baden-Tillson H."/>
            <person name="Barnstead M."/>
            <person name="Chin S."/>
            <person name="Evans C.A."/>
            <person name="Ferriera S."/>
            <person name="Fosler C."/>
            <person name="Glodek A."/>
            <person name="Gu Z."/>
            <person name="Jennings D."/>
            <person name="Kraft C.L."/>
            <person name="Nguyen T."/>
            <person name="Pfannkoch C.M."/>
            <person name="Sitter C."/>
            <person name="Sutton G.G."/>
            <person name="Venter J.C."/>
            <person name="Woodage T."/>
            <person name="Smith D."/>
            <person name="Lee H.-M."/>
            <person name="Gustafson E."/>
            <person name="Cahill P."/>
            <person name="Kana A."/>
            <person name="Doucette-Stamm L."/>
            <person name="Weinstock K."/>
            <person name="Fechtel K."/>
            <person name="Weiss R.B."/>
            <person name="Dunn D.M."/>
            <person name="Green E.D."/>
            <person name="Blakesley R.W."/>
            <person name="Bouffard G.G."/>
            <person name="De Jong P.J."/>
            <person name="Osoegawa K."/>
            <person name="Zhu B."/>
            <person name="Marra M."/>
            <person name="Schein J."/>
            <person name="Bosdet I."/>
            <person name="Fjell C."/>
            <person name="Jones S."/>
            <person name="Krzywinski M."/>
            <person name="Mathewson C."/>
            <person name="Siddiqui A."/>
            <person name="Wye N."/>
            <person name="McPherson J."/>
            <person name="Zhao S."/>
            <person name="Fraser C.M."/>
            <person name="Shetty J."/>
            <person name="Shatsman S."/>
            <person name="Geer K."/>
            <person name="Chen Y."/>
            <person name="Abramzon S."/>
            <person name="Nierman W.C."/>
            <person name="Havlak P.H."/>
            <person name="Chen R."/>
            <person name="Durbin K.J."/>
            <person name="Egan A."/>
            <person name="Ren Y."/>
            <person name="Song X.-Z."/>
            <person name="Li B."/>
            <person name="Liu Y."/>
            <person name="Qin X."/>
            <person name="Cawley S."/>
            <person name="Cooney A.J."/>
            <person name="D'Souza L.M."/>
            <person name="Martin K."/>
            <person name="Wu J.Q."/>
            <person name="Gonzalez-Garay M.L."/>
            <person name="Jackson A.R."/>
            <person name="Kalafus K.J."/>
            <person name="McLeod M.P."/>
            <person name="Milosavljevic A."/>
            <person name="Virk D."/>
            <person name="Volkov A."/>
            <person name="Wheeler D.A."/>
            <person name="Zhang Z."/>
            <person name="Bailey J.A."/>
            <person name="Eichler E.E."/>
            <person name="Tuzun E."/>
            <person name="Birney E."/>
            <person name="Mongin E."/>
            <person name="Ureta-Vidal A."/>
            <person name="Woodwark C."/>
            <person name="Zdobnov E."/>
            <person name="Bork P."/>
            <person name="Suyama M."/>
            <person name="Torrents D."/>
            <person name="Alexandersson M."/>
            <person name="Trask B.J."/>
            <person name="Young J.M."/>
            <person name="Huang H."/>
            <person name="Wang H."/>
            <person name="Xing H."/>
            <person name="Daniels S."/>
            <person name="Gietzen D."/>
            <person name="Schmidt J."/>
            <person name="Stevens K."/>
            <person name="Vitt U."/>
            <person name="Wingrove J."/>
            <person name="Camara F."/>
            <person name="Mar Alba M."/>
            <person name="Abril J.F."/>
            <person name="Guigo R."/>
            <person name="Smit A."/>
            <person name="Dubchak I."/>
            <person name="Rubin E.M."/>
            <person name="Couronne O."/>
            <person name="Poliakov A."/>
            <person name="Huebner N."/>
            <person name="Ganten D."/>
            <person name="Goesele C."/>
            <person name="Hummel O."/>
            <person name="Kreitler T."/>
            <person name="Lee Y.-A."/>
            <person name="Monti J."/>
            <person name="Schulz H."/>
            <person name="Zimdahl H."/>
            <person name="Himmelbauer H."/>
            <person name="Lehrach H."/>
            <person name="Jacob H.J."/>
            <person name="Bromberg S."/>
            <person name="Gullings-Handley J."/>
            <person name="Jensen-Seaman M.I."/>
            <person name="Kwitek A.E."/>
            <person name="Lazar J."/>
            <person name="Pasko D."/>
            <person name="Tonellato P.J."/>
            <person name="Twigger S."/>
            <person name="Ponting C.P."/>
            <person name="Duarte J.M."/>
            <person name="Rice S."/>
            <person name="Goodstadt L."/>
            <person name="Beatson S.A."/>
            <person name="Emes R.D."/>
            <person name="Winter E.E."/>
            <person name="Webber C."/>
            <person name="Brandt P."/>
            <person name="Nyakatura G."/>
            <person name="Adetobi M."/>
            <person name="Chiaromonte F."/>
            <person name="Elnitski L."/>
            <person name="Eswara P."/>
            <person name="Hardison R.C."/>
            <person name="Hou M."/>
            <person name="Kolbe D."/>
            <person name="Makova K."/>
            <person name="Miller W."/>
            <person name="Nekrutenko A."/>
            <person name="Riemer C."/>
            <person name="Schwartz S."/>
            <person name="Taylor J."/>
            <person name="Yang S."/>
            <person name="Zhang Y."/>
            <person name="Lindpaintner K."/>
            <person name="Andrews T.D."/>
            <person name="Caccamo M."/>
            <person name="Clamp M."/>
            <person name="Clarke L."/>
            <person name="Curwen V."/>
            <person name="Durbin R.M."/>
            <person name="Eyras E."/>
            <person name="Searle S.M."/>
            <person name="Cooper G.M."/>
            <person name="Batzoglou S."/>
            <person name="Brudno M."/>
            <person name="Sidow A."/>
            <person name="Stone E.A."/>
            <person name="Payseur B.A."/>
            <person name="Bourque G."/>
            <person name="Lopez-Otin C."/>
            <person name="Puente X.S."/>
            <person name="Chakrabarti K."/>
            <person name="Chatterji S."/>
            <person name="Dewey C."/>
            <person name="Pachter L."/>
            <person name="Bray N."/>
            <person name="Yap V.B."/>
            <person name="Caspi A."/>
            <person name="Tesler G."/>
            <person name="Pevzner P.A."/>
            <person name="Haussler D."/>
            <person name="Roskin K.M."/>
            <person name="Baertsch R."/>
            <person name="Clawson H."/>
            <person name="Furey T.S."/>
            <person name="Hinrichs A.S."/>
            <person name="Karolchik D."/>
            <person name="Kent W.J."/>
            <person name="Rosenbloom K.R."/>
            <person name="Trumbower H."/>
            <person name="Weirauch M."/>
            <person name="Cooper D.N."/>
            <person name="Stenson P.D."/>
            <person name="Ma B."/>
            <person name="Brent M."/>
            <person name="Arumugam M."/>
            <person name="Shteynberg D."/>
            <person name="Copley R.R."/>
            <person name="Taylor M.S."/>
            <person name="Riethman H."/>
            <person name="Mudunuri U."/>
            <person name="Peterson J."/>
            <person name="Guyer M."/>
            <person name="Felsenfeld A."/>
            <person name="Old S."/>
            <person name="Mockrin S."/>
            <person name="Collins F.S."/>
        </authorList>
    </citation>
    <scope>NUCLEOTIDE SEQUENCE [LARGE SCALE GENOMIC DNA]</scope>
    <source>
        <strain evidence="3 4">Brown Norway</strain>
    </source>
</reference>
<feature type="region of interest" description="Disordered" evidence="1">
    <location>
        <begin position="163"/>
        <end position="182"/>
    </location>
</feature>
<evidence type="ECO:0000313" key="3">
    <source>
        <dbReference type="Ensembl" id="ENSRNOP00000047843.1"/>
    </source>
</evidence>
<reference evidence="3" key="3">
    <citation type="submission" date="2025-05" db="UniProtKB">
        <authorList>
            <consortium name="Ensembl"/>
        </authorList>
    </citation>
    <scope>IDENTIFICATION</scope>
    <source>
        <strain evidence="3">Brown Norway</strain>
    </source>
</reference>